<dbReference type="EMBL" id="BMLK01000030">
    <property type="protein sequence ID" value="GGN60263.1"/>
    <property type="molecule type" value="Genomic_DNA"/>
</dbReference>
<evidence type="ECO:0000313" key="3">
    <source>
        <dbReference type="Proteomes" id="UP000605099"/>
    </source>
</evidence>
<reference evidence="3" key="1">
    <citation type="journal article" date="2019" name="Int. J. Syst. Evol. Microbiol.">
        <title>The Global Catalogue of Microorganisms (GCM) 10K type strain sequencing project: providing services to taxonomists for standard genome sequencing and annotation.</title>
        <authorList>
            <consortium name="The Broad Institute Genomics Platform"/>
            <consortium name="The Broad Institute Genome Sequencing Center for Infectious Disease"/>
            <person name="Wu L."/>
            <person name="Ma J."/>
        </authorList>
    </citation>
    <scope>NUCLEOTIDE SEQUENCE [LARGE SCALE GENOMIC DNA]</scope>
    <source>
        <strain evidence="3">CGMCC 1.6784</strain>
    </source>
</reference>
<feature type="compositionally biased region" description="Basic and acidic residues" evidence="1">
    <location>
        <begin position="1"/>
        <end position="12"/>
    </location>
</feature>
<dbReference type="Proteomes" id="UP000605099">
    <property type="component" value="Unassembled WGS sequence"/>
</dbReference>
<evidence type="ECO:0000256" key="1">
    <source>
        <dbReference type="SAM" id="MobiDB-lite"/>
    </source>
</evidence>
<name>A0ABQ2JXG1_9SPHN</name>
<protein>
    <submittedName>
        <fullName evidence="2">Uncharacterized protein</fullName>
    </submittedName>
</protein>
<keyword evidence="3" id="KW-1185">Reference proteome</keyword>
<organism evidence="2 3">
    <name type="scientific">Novosphingobium indicum</name>
    <dbReference type="NCBI Taxonomy" id="462949"/>
    <lineage>
        <taxon>Bacteria</taxon>
        <taxon>Pseudomonadati</taxon>
        <taxon>Pseudomonadota</taxon>
        <taxon>Alphaproteobacteria</taxon>
        <taxon>Sphingomonadales</taxon>
        <taxon>Sphingomonadaceae</taxon>
        <taxon>Novosphingobium</taxon>
    </lineage>
</organism>
<evidence type="ECO:0000313" key="2">
    <source>
        <dbReference type="EMBL" id="GGN60263.1"/>
    </source>
</evidence>
<feature type="region of interest" description="Disordered" evidence="1">
    <location>
        <begin position="1"/>
        <end position="22"/>
    </location>
</feature>
<accession>A0ABQ2JXG1</accession>
<gene>
    <name evidence="2" type="ORF">GCM10011349_41660</name>
</gene>
<comment type="caution">
    <text evidence="2">The sequence shown here is derived from an EMBL/GenBank/DDBJ whole genome shotgun (WGS) entry which is preliminary data.</text>
</comment>
<sequence length="144" mass="15791">MLGKHAGDELRSAVRPPGSQIFDASPKRPFELAWQGRKEVLKELPHFAAHPFAGEILLTSQGEDHAGAGKRSAHVQYPRGFIKADRPIAAHHTKKGLAVDPDFSSDLVLGLVRRLDCMGKNVREAGVGFASEWRGLVHGQKLQR</sequence>
<proteinExistence type="predicted"/>